<dbReference type="GO" id="GO:0005576">
    <property type="term" value="C:extracellular region"/>
    <property type="evidence" value="ECO:0007669"/>
    <property type="project" value="UniProtKB-SubCell"/>
</dbReference>
<keyword evidence="9 19" id="KW-0479">Metal-binding</keyword>
<dbReference type="PROSITE" id="PS00435">
    <property type="entry name" value="PEROXIDASE_1"/>
    <property type="match status" value="1"/>
</dbReference>
<dbReference type="GO" id="GO:0020037">
    <property type="term" value="F:heme binding"/>
    <property type="evidence" value="ECO:0007669"/>
    <property type="project" value="UniProtKB-UniRule"/>
</dbReference>
<evidence type="ECO:0000256" key="21">
    <source>
        <dbReference type="PIRSR" id="PIRSR600823-5"/>
    </source>
</evidence>
<dbReference type="PRINTS" id="PR00458">
    <property type="entry name" value="PEROXIDASE"/>
</dbReference>
<evidence type="ECO:0000313" key="25">
    <source>
        <dbReference type="Proteomes" id="UP001327560"/>
    </source>
</evidence>
<evidence type="ECO:0000256" key="19">
    <source>
        <dbReference type="PIRSR" id="PIRSR600823-3"/>
    </source>
</evidence>
<dbReference type="GO" id="GO:0046872">
    <property type="term" value="F:metal ion binding"/>
    <property type="evidence" value="ECO:0007669"/>
    <property type="project" value="UniProtKB-UniRule"/>
</dbReference>
<evidence type="ECO:0000256" key="3">
    <source>
        <dbReference type="ARBA" id="ARBA00004613"/>
    </source>
</evidence>
<evidence type="ECO:0000256" key="2">
    <source>
        <dbReference type="ARBA" id="ARBA00002322"/>
    </source>
</evidence>
<dbReference type="Gene3D" id="1.10.420.10">
    <property type="entry name" value="Peroxidase, domain 2"/>
    <property type="match status" value="1"/>
</dbReference>
<evidence type="ECO:0000256" key="18">
    <source>
        <dbReference type="PIRSR" id="PIRSR600823-2"/>
    </source>
</evidence>
<dbReference type="Gene3D" id="1.10.520.10">
    <property type="match status" value="1"/>
</dbReference>
<feature type="binding site" evidence="19">
    <location>
        <position position="65"/>
    </location>
    <ligand>
        <name>Ca(2+)</name>
        <dbReference type="ChEBI" id="CHEBI:29108"/>
        <label>1</label>
    </ligand>
</feature>
<evidence type="ECO:0000256" key="22">
    <source>
        <dbReference type="RuleBase" id="RU362060"/>
    </source>
</evidence>
<dbReference type="InterPro" id="IPR000823">
    <property type="entry name" value="Peroxidase_pln"/>
</dbReference>
<evidence type="ECO:0000256" key="9">
    <source>
        <dbReference type="ARBA" id="ARBA00022723"/>
    </source>
</evidence>
<dbReference type="PROSITE" id="PS00436">
    <property type="entry name" value="PEROXIDASE_2"/>
    <property type="match status" value="1"/>
</dbReference>
<feature type="binding site" description="axial binding residue" evidence="19">
    <location>
        <position position="192"/>
    </location>
    <ligand>
        <name>heme b</name>
        <dbReference type="ChEBI" id="CHEBI:60344"/>
    </ligand>
    <ligandPart>
        <name>Fe</name>
        <dbReference type="ChEBI" id="CHEBI:18248"/>
    </ligandPart>
</feature>
<dbReference type="GO" id="GO:0006979">
    <property type="term" value="P:response to oxidative stress"/>
    <property type="evidence" value="ECO:0007669"/>
    <property type="project" value="UniProtKB-UniRule"/>
</dbReference>
<evidence type="ECO:0000256" key="13">
    <source>
        <dbReference type="ARBA" id="ARBA00023004"/>
    </source>
</evidence>
<dbReference type="PANTHER" id="PTHR31388">
    <property type="entry name" value="PEROXIDASE 72-RELATED"/>
    <property type="match status" value="1"/>
</dbReference>
<reference evidence="24 25" key="1">
    <citation type="submission" date="2023-10" db="EMBL/GenBank/DDBJ databases">
        <title>Chromosome-scale genome assembly provides insights into flower coloration mechanisms of Canna indica.</title>
        <authorList>
            <person name="Li C."/>
        </authorList>
    </citation>
    <scope>NUCLEOTIDE SEQUENCE [LARGE SCALE GENOMIC DNA]</scope>
    <source>
        <tissue evidence="24">Flower</tissue>
    </source>
</reference>
<dbReference type="InterPro" id="IPR019794">
    <property type="entry name" value="Peroxidases_AS"/>
</dbReference>
<comment type="subcellular location">
    <subcellularLocation>
        <location evidence="3 22">Secreted</location>
    </subcellularLocation>
</comment>
<evidence type="ECO:0000256" key="5">
    <source>
        <dbReference type="ARBA" id="ARBA00012313"/>
    </source>
</evidence>
<keyword evidence="7 22" id="KW-0575">Peroxidase</keyword>
<comment type="cofactor">
    <cofactor evidence="19 22">
        <name>heme b</name>
        <dbReference type="ChEBI" id="CHEBI:60344"/>
    </cofactor>
    <text evidence="19 22">Binds 1 heme b (iron(II)-protoporphyrin IX) group per subunit.</text>
</comment>
<feature type="binding site" evidence="19">
    <location>
        <position position="74"/>
    </location>
    <ligand>
        <name>Ca(2+)</name>
        <dbReference type="ChEBI" id="CHEBI:29108"/>
        <label>1</label>
    </ligand>
</feature>
<keyword evidence="15" id="KW-0325">Glycoprotein</keyword>
<keyword evidence="10 22" id="KW-0732">Signal</keyword>
<evidence type="ECO:0000313" key="24">
    <source>
        <dbReference type="EMBL" id="WOL09106.1"/>
    </source>
</evidence>
<keyword evidence="13 19" id="KW-0408">Iron</keyword>
<evidence type="ECO:0000256" key="4">
    <source>
        <dbReference type="ARBA" id="ARBA00006873"/>
    </source>
</evidence>
<feature type="disulfide bond" evidence="21">
    <location>
        <begin position="33"/>
        <end position="113"/>
    </location>
</feature>
<dbReference type="InterPro" id="IPR010255">
    <property type="entry name" value="Haem_peroxidase_sf"/>
</dbReference>
<feature type="binding site" evidence="19">
    <location>
        <position position="72"/>
    </location>
    <ligand>
        <name>Ca(2+)</name>
        <dbReference type="ChEBI" id="CHEBI:29108"/>
        <label>1</label>
    </ligand>
</feature>
<keyword evidence="6 22" id="KW-0964">Secreted</keyword>
<comment type="catalytic activity">
    <reaction evidence="1 22">
        <text>2 a phenolic donor + H2O2 = 2 a phenolic radical donor + 2 H2O</text>
        <dbReference type="Rhea" id="RHEA:56136"/>
        <dbReference type="ChEBI" id="CHEBI:15377"/>
        <dbReference type="ChEBI" id="CHEBI:16240"/>
        <dbReference type="ChEBI" id="CHEBI:139520"/>
        <dbReference type="ChEBI" id="CHEBI:139521"/>
        <dbReference type="EC" id="1.11.1.7"/>
    </reaction>
</comment>
<feature type="binding site" evidence="19">
    <location>
        <position position="68"/>
    </location>
    <ligand>
        <name>Ca(2+)</name>
        <dbReference type="ChEBI" id="CHEBI:29108"/>
        <label>1</label>
    </ligand>
</feature>
<feature type="disulfide bond" evidence="21">
    <location>
        <begin position="66"/>
        <end position="71"/>
    </location>
</feature>
<feature type="disulfide bond" evidence="21">
    <location>
        <begin position="119"/>
        <end position="308"/>
    </location>
</feature>
<dbReference type="SUPFAM" id="SSF48113">
    <property type="entry name" value="Heme-dependent peroxidases"/>
    <property type="match status" value="1"/>
</dbReference>
<dbReference type="PANTHER" id="PTHR31388:SF5">
    <property type="entry name" value="PEROXIDASE"/>
    <property type="match status" value="1"/>
</dbReference>
<dbReference type="GO" id="GO:0140825">
    <property type="term" value="F:lactoperoxidase activity"/>
    <property type="evidence" value="ECO:0007669"/>
    <property type="project" value="UniProtKB-EC"/>
</dbReference>
<feature type="binding site" evidence="19">
    <location>
        <position position="193"/>
    </location>
    <ligand>
        <name>Ca(2+)</name>
        <dbReference type="ChEBI" id="CHEBI:29108"/>
        <label>2</label>
    </ligand>
</feature>
<comment type="cofactor">
    <cofactor evidence="19 22">
        <name>Ca(2+)</name>
        <dbReference type="ChEBI" id="CHEBI:29108"/>
    </cofactor>
    <text evidence="19 22">Binds 2 calcium ions per subunit.</text>
</comment>
<evidence type="ECO:0000256" key="20">
    <source>
        <dbReference type="PIRSR" id="PIRSR600823-4"/>
    </source>
</evidence>
<keyword evidence="11 19" id="KW-0106">Calcium</keyword>
<feature type="binding site" evidence="19">
    <location>
        <position position="70"/>
    </location>
    <ligand>
        <name>Ca(2+)</name>
        <dbReference type="ChEBI" id="CHEBI:29108"/>
        <label>1</label>
    </ligand>
</feature>
<evidence type="ECO:0000256" key="1">
    <source>
        <dbReference type="ARBA" id="ARBA00000189"/>
    </source>
</evidence>
<feature type="disulfide bond" evidence="21">
    <location>
        <begin position="199"/>
        <end position="225"/>
    </location>
</feature>
<feature type="signal peptide" evidence="22">
    <location>
        <begin position="1"/>
        <end position="21"/>
    </location>
</feature>
<dbReference type="EC" id="1.11.1.7" evidence="5 22"/>
<evidence type="ECO:0000256" key="12">
    <source>
        <dbReference type="ARBA" id="ARBA00023002"/>
    </source>
</evidence>
<evidence type="ECO:0000256" key="11">
    <source>
        <dbReference type="ARBA" id="ARBA00022837"/>
    </source>
</evidence>
<feature type="binding site" evidence="19">
    <location>
        <position position="232"/>
    </location>
    <ligand>
        <name>Ca(2+)</name>
        <dbReference type="ChEBI" id="CHEBI:29108"/>
        <label>2</label>
    </ligand>
</feature>
<evidence type="ECO:0000256" key="17">
    <source>
        <dbReference type="PIRSR" id="PIRSR600823-1"/>
    </source>
</evidence>
<dbReference type="Pfam" id="PF00141">
    <property type="entry name" value="peroxidase"/>
    <property type="match status" value="1"/>
</dbReference>
<feature type="binding site" evidence="19">
    <location>
        <position position="240"/>
    </location>
    <ligand>
        <name>Ca(2+)</name>
        <dbReference type="ChEBI" id="CHEBI:29108"/>
        <label>2</label>
    </ligand>
</feature>
<evidence type="ECO:0000259" key="23">
    <source>
        <dbReference type="PROSITE" id="PS50873"/>
    </source>
</evidence>
<evidence type="ECO:0000256" key="8">
    <source>
        <dbReference type="ARBA" id="ARBA00022617"/>
    </source>
</evidence>
<name>A0AAQ3QH03_9LILI</name>
<dbReference type="InterPro" id="IPR033905">
    <property type="entry name" value="Secretory_peroxidase"/>
</dbReference>
<accession>A0AAQ3QH03</accession>
<evidence type="ECO:0000256" key="7">
    <source>
        <dbReference type="ARBA" id="ARBA00022559"/>
    </source>
</evidence>
<comment type="function">
    <text evidence="2">Removal of H(2)O(2), oxidation of toxic reductants, biosynthesis and degradation of lignin, suberization, auxin catabolism, response to environmental stresses such as wounding, pathogen attack and oxidative stress. These functions might be dependent on each isozyme/isoform in each plant tissue.</text>
</comment>
<dbReference type="PRINTS" id="PR00461">
    <property type="entry name" value="PLPEROXIDASE"/>
</dbReference>
<dbReference type="AlphaFoldDB" id="A0AAQ3QH03"/>
<keyword evidence="25" id="KW-1185">Reference proteome</keyword>
<feature type="site" description="Transition state stabilizer" evidence="20">
    <location>
        <position position="60"/>
    </location>
</feature>
<organism evidence="24 25">
    <name type="scientific">Canna indica</name>
    <name type="common">Indian-shot</name>
    <dbReference type="NCBI Taxonomy" id="4628"/>
    <lineage>
        <taxon>Eukaryota</taxon>
        <taxon>Viridiplantae</taxon>
        <taxon>Streptophyta</taxon>
        <taxon>Embryophyta</taxon>
        <taxon>Tracheophyta</taxon>
        <taxon>Spermatophyta</taxon>
        <taxon>Magnoliopsida</taxon>
        <taxon>Liliopsida</taxon>
        <taxon>Zingiberales</taxon>
        <taxon>Cannaceae</taxon>
        <taxon>Canna</taxon>
    </lineage>
</organism>
<protein>
    <recommendedName>
        <fullName evidence="5 22">Peroxidase</fullName>
        <ecNumber evidence="5 22">1.11.1.7</ecNumber>
    </recommendedName>
</protein>
<dbReference type="FunFam" id="1.10.520.10:FF:000006">
    <property type="entry name" value="Peroxidase"/>
    <property type="match status" value="1"/>
</dbReference>
<dbReference type="CDD" id="cd00693">
    <property type="entry name" value="secretory_peroxidase"/>
    <property type="match status" value="1"/>
</dbReference>
<keyword evidence="8 22" id="KW-0349">Heme</keyword>
<dbReference type="PROSITE" id="PS50873">
    <property type="entry name" value="PEROXIDASE_4"/>
    <property type="match status" value="1"/>
</dbReference>
<dbReference type="EMBL" id="CP136894">
    <property type="protein sequence ID" value="WOL09106.1"/>
    <property type="molecule type" value="Genomic_DNA"/>
</dbReference>
<dbReference type="Proteomes" id="UP001327560">
    <property type="component" value="Chromosome 5"/>
</dbReference>
<feature type="chain" id="PRO_5042670851" description="Peroxidase" evidence="22">
    <location>
        <begin position="22"/>
        <end position="312"/>
    </location>
</feature>
<evidence type="ECO:0000256" key="6">
    <source>
        <dbReference type="ARBA" id="ARBA00022525"/>
    </source>
</evidence>
<dbReference type="FunFam" id="1.10.420.10:FF:000006">
    <property type="entry name" value="Peroxidase"/>
    <property type="match status" value="1"/>
</dbReference>
<evidence type="ECO:0000256" key="10">
    <source>
        <dbReference type="ARBA" id="ARBA00022729"/>
    </source>
</evidence>
<feature type="binding site" evidence="18">
    <location>
        <position position="162"/>
    </location>
    <ligand>
        <name>substrate</name>
    </ligand>
</feature>
<evidence type="ECO:0000256" key="14">
    <source>
        <dbReference type="ARBA" id="ARBA00023157"/>
    </source>
</evidence>
<sequence length="312" mass="33914">MAFRFQLPLFLLCMLVGAAHGQFLSPNFYGSSCPNLESIVRSEMTKAVAMDRRMGASILRLFFHDCFVNGCDASVLLDDAPPFVGEKTADPNRNSLRGYEVIDAIKASVEAACPATVSCADILALAAREGISQLGGPAWTVQLGRRDATAAANPSVANANLPFATDNLDKLISLFAGKGFSAQEMTALSGAHTVGLAQCDKFRRRIFGDADIDPGFADDLRKQNCPSFAPLDRQSPMQFDNLYYQNLVLKKGLLHSDQELFNGGSQDSVVMTYSMNNNAFRNDFAAAMEKMGRIRPLTGLSGEIRFKCNKVN</sequence>
<proteinExistence type="inferred from homology"/>
<evidence type="ECO:0000256" key="15">
    <source>
        <dbReference type="ARBA" id="ARBA00023180"/>
    </source>
</evidence>
<comment type="similarity">
    <text evidence="22">Belongs to the peroxidase family. Classical plant (class III) peroxidase subfamily.</text>
</comment>
<keyword evidence="12 22" id="KW-0560">Oxidoreductase</keyword>
<keyword evidence="16 22" id="KW-0376">Hydrogen peroxide</keyword>
<dbReference type="InterPro" id="IPR019793">
    <property type="entry name" value="Peroxidases_heam-ligand_BS"/>
</dbReference>
<evidence type="ECO:0000256" key="16">
    <source>
        <dbReference type="ARBA" id="ARBA00023324"/>
    </source>
</evidence>
<feature type="active site" description="Proton acceptor" evidence="17">
    <location>
        <position position="64"/>
    </location>
</feature>
<dbReference type="InterPro" id="IPR002016">
    <property type="entry name" value="Haem_peroxidase"/>
</dbReference>
<gene>
    <name evidence="24" type="ORF">Cni_G17859</name>
</gene>
<comment type="similarity">
    <text evidence="4">Belongs to the peroxidase family. Ascorbate peroxidase subfamily.</text>
</comment>
<keyword evidence="14 21" id="KW-1015">Disulfide bond</keyword>
<feature type="binding site" evidence="19">
    <location>
        <position position="86"/>
    </location>
    <ligand>
        <name>Ca(2+)</name>
        <dbReference type="ChEBI" id="CHEBI:29108"/>
        <label>1</label>
    </ligand>
</feature>
<dbReference type="GO" id="GO:0042744">
    <property type="term" value="P:hydrogen peroxide catabolic process"/>
    <property type="evidence" value="ECO:0007669"/>
    <property type="project" value="UniProtKB-KW"/>
</dbReference>
<feature type="domain" description="Plant heme peroxidase family profile" evidence="23">
    <location>
        <begin position="23"/>
        <end position="312"/>
    </location>
</feature>